<dbReference type="FunFam" id="3.90.1150.10:FF:000275">
    <property type="entry name" value="kynurenine--oxoglutarate transaminase 1"/>
    <property type="match status" value="1"/>
</dbReference>
<evidence type="ECO:0000256" key="10">
    <source>
        <dbReference type="ARBA" id="ARBA00049325"/>
    </source>
</evidence>
<dbReference type="EnsemblMetazoa" id="Aqu2.1.20574_001">
    <property type="protein sequence ID" value="Aqu2.1.20574_001"/>
    <property type="gene ID" value="Aqu2.1.20574"/>
</dbReference>
<dbReference type="Proteomes" id="UP000007879">
    <property type="component" value="Unassembled WGS sequence"/>
</dbReference>
<evidence type="ECO:0000256" key="9">
    <source>
        <dbReference type="ARBA" id="ARBA00024016"/>
    </source>
</evidence>
<dbReference type="GO" id="GO:0047804">
    <property type="term" value="F:cysteine-S-conjugate beta-lyase activity"/>
    <property type="evidence" value="ECO:0007669"/>
    <property type="project" value="UniProtKB-EC"/>
</dbReference>
<evidence type="ECO:0000256" key="6">
    <source>
        <dbReference type="ARBA" id="ARBA00022898"/>
    </source>
</evidence>
<keyword evidence="5" id="KW-0808">Transferase</keyword>
<evidence type="ECO:0000256" key="4">
    <source>
        <dbReference type="ARBA" id="ARBA00022576"/>
    </source>
</evidence>
<dbReference type="SUPFAM" id="SSF53383">
    <property type="entry name" value="PLP-dependent transferases"/>
    <property type="match status" value="1"/>
</dbReference>
<dbReference type="OMA" id="CVITDDI"/>
<dbReference type="GO" id="GO:0097053">
    <property type="term" value="P:L-kynurenine catabolic process"/>
    <property type="evidence" value="ECO:0007669"/>
    <property type="project" value="UniProtKB-UniPathway"/>
</dbReference>
<dbReference type="FunFam" id="3.90.1150.10:FF:000021">
    <property type="entry name" value="Kynurenine--oxoglutarate transaminase 3"/>
    <property type="match status" value="1"/>
</dbReference>
<comment type="similarity">
    <text evidence="2">Belongs to the class-I pyridoxal-phosphate-dependent aminotransferase family.</text>
</comment>
<evidence type="ECO:0000256" key="7">
    <source>
        <dbReference type="ARBA" id="ARBA00022990"/>
    </source>
</evidence>
<dbReference type="InterPro" id="IPR004839">
    <property type="entry name" value="Aminotransferase_I/II_large"/>
</dbReference>
<gene>
    <name evidence="12" type="primary">100641141</name>
</gene>
<keyword evidence="6" id="KW-0663">Pyridoxal phosphate</keyword>
<reference evidence="13" key="1">
    <citation type="journal article" date="2010" name="Nature">
        <title>The Amphimedon queenslandica genome and the evolution of animal complexity.</title>
        <authorList>
            <person name="Srivastava M."/>
            <person name="Simakov O."/>
            <person name="Chapman J."/>
            <person name="Fahey B."/>
            <person name="Gauthier M.E."/>
            <person name="Mitros T."/>
            <person name="Richards G.S."/>
            <person name="Conaco C."/>
            <person name="Dacre M."/>
            <person name="Hellsten U."/>
            <person name="Larroux C."/>
            <person name="Putnam N.H."/>
            <person name="Stanke M."/>
            <person name="Adamska M."/>
            <person name="Darling A."/>
            <person name="Degnan S.M."/>
            <person name="Oakley T.H."/>
            <person name="Plachetzki D.C."/>
            <person name="Zhai Y."/>
            <person name="Adamski M."/>
            <person name="Calcino A."/>
            <person name="Cummins S.F."/>
            <person name="Goodstein D.M."/>
            <person name="Harris C."/>
            <person name="Jackson D.J."/>
            <person name="Leys S.P."/>
            <person name="Shu S."/>
            <person name="Woodcroft B.J."/>
            <person name="Vervoort M."/>
            <person name="Kosik K.S."/>
            <person name="Manning G."/>
            <person name="Degnan B.M."/>
            <person name="Rokhsar D.S."/>
        </authorList>
    </citation>
    <scope>NUCLEOTIDE SEQUENCE [LARGE SCALE GENOMIC DNA]</scope>
</reference>
<evidence type="ECO:0000256" key="2">
    <source>
        <dbReference type="ARBA" id="ARBA00007441"/>
    </source>
</evidence>
<dbReference type="GO" id="GO:0016212">
    <property type="term" value="F:kynurenine-oxoglutarate transaminase activity"/>
    <property type="evidence" value="ECO:0007669"/>
    <property type="project" value="TreeGrafter"/>
</dbReference>
<dbReference type="CDD" id="cd00609">
    <property type="entry name" value="AAT_like"/>
    <property type="match status" value="1"/>
</dbReference>
<dbReference type="AlphaFoldDB" id="A0A1X7TYI9"/>
<evidence type="ECO:0000256" key="8">
    <source>
        <dbReference type="ARBA" id="ARBA00023239"/>
    </source>
</evidence>
<dbReference type="KEGG" id="aqu:100641141"/>
<dbReference type="PANTHER" id="PTHR43807">
    <property type="entry name" value="FI04487P"/>
    <property type="match status" value="1"/>
</dbReference>
<dbReference type="FunFam" id="3.40.640.10:FF:000024">
    <property type="entry name" value="Kynurenine--oxoglutarate transaminase 3"/>
    <property type="match status" value="1"/>
</dbReference>
<comment type="subunit">
    <text evidence="3">Homodimer.</text>
</comment>
<dbReference type="GO" id="GO:0005739">
    <property type="term" value="C:mitochondrion"/>
    <property type="evidence" value="ECO:0007669"/>
    <property type="project" value="TreeGrafter"/>
</dbReference>
<dbReference type="UniPathway" id="UPA00334">
    <property type="reaction ID" value="UER00726"/>
</dbReference>
<dbReference type="InterPro" id="IPR015422">
    <property type="entry name" value="PyrdxlP-dep_Trfase_small"/>
</dbReference>
<keyword evidence="4" id="KW-0032">Aminotransferase</keyword>
<dbReference type="Gene3D" id="3.40.640.10">
    <property type="entry name" value="Type I PLP-dependent aspartate aminotransferase-like (Major domain)"/>
    <property type="match status" value="1"/>
</dbReference>
<evidence type="ECO:0000259" key="11">
    <source>
        <dbReference type="Pfam" id="PF00155"/>
    </source>
</evidence>
<dbReference type="EnsemblMetazoa" id="XM_020001389.1">
    <property type="protein sequence ID" value="XP_019856948.1"/>
    <property type="gene ID" value="LOC100641141"/>
</dbReference>
<sequence>MIVSRGLSASLFRHRLLLSKRNIVTSVGAMASTGKNKTAERTKGFETNLWVEYAALAIESKAINLGQGFPDFSPPQFVIDALVESSKTTMLHQYTRGPGHPRLVKALAAMYSKLYGREINPMTEVVTAVGAYTSLYQSIQGHVNEGDEVILVEPFFDCYNPMVCMAGGKPVFVPLRPSASADKGEGRYPLTSSGWALDMDELKSAFSPKTKAIIINNPNNPTGKVFTRSELGAIAELCISNDVICISDEVYEWLIYPGKEHVRIATLPGMWERTITVGSAGKTFSATGWKLGWSVGPAPLIKNMMTINSNTAYTNPTPIQEAVAIGIETEMARLGEEGSYFKELPSLLLKKRDRMIQVLKEVGLTPIVPEGGYFLLADTANLGIKFDESTGSEPYDVQFAKWMTKEKRIAAIPPSYFFSPEHRYISDGLIRFCFCKEDSTLEAAYDAFRKWAAERRN</sequence>
<evidence type="ECO:0000256" key="1">
    <source>
        <dbReference type="ARBA" id="ARBA00001933"/>
    </source>
</evidence>
<dbReference type="eggNOG" id="KOG0257">
    <property type="taxonomic scope" value="Eukaryota"/>
</dbReference>
<dbReference type="InParanoid" id="A0A1X7TYI9"/>
<dbReference type="PANTHER" id="PTHR43807:SF20">
    <property type="entry name" value="FI04487P"/>
    <property type="match status" value="1"/>
</dbReference>
<evidence type="ECO:0000313" key="12">
    <source>
        <dbReference type="EnsemblMetazoa" id="Aqu2.1.20574_001"/>
    </source>
</evidence>
<proteinExistence type="inferred from homology"/>
<dbReference type="Gene3D" id="3.90.1150.10">
    <property type="entry name" value="Aspartate Aminotransferase, domain 1"/>
    <property type="match status" value="1"/>
</dbReference>
<keyword evidence="8" id="KW-0456">Lyase</keyword>
<keyword evidence="7" id="KW-0007">Acetylation</keyword>
<evidence type="ECO:0000313" key="13">
    <source>
        <dbReference type="Proteomes" id="UP000007879"/>
    </source>
</evidence>
<keyword evidence="13" id="KW-1185">Reference proteome</keyword>
<dbReference type="InterPro" id="IPR051326">
    <property type="entry name" value="Kynurenine-oxoglutarate_AT"/>
</dbReference>
<evidence type="ECO:0000256" key="3">
    <source>
        <dbReference type="ARBA" id="ARBA00011738"/>
    </source>
</evidence>
<protein>
    <recommendedName>
        <fullName evidence="11">Aminotransferase class I/classII large domain-containing protein</fullName>
    </recommendedName>
</protein>
<comment type="pathway">
    <text evidence="9">Amino-acid degradation; L-kynurenine degradation; kynurenate from L-kynurenine: step 1/2.</text>
</comment>
<reference evidence="12" key="2">
    <citation type="submission" date="2017-05" db="UniProtKB">
        <authorList>
            <consortium name="EnsemblMetazoa"/>
        </authorList>
    </citation>
    <scope>IDENTIFICATION</scope>
</reference>
<name>A0A1X7TYI9_AMPQE</name>
<dbReference type="InterPro" id="IPR015424">
    <property type="entry name" value="PyrdxlP-dep_Trfase"/>
</dbReference>
<comment type="cofactor">
    <cofactor evidence="1">
        <name>pyridoxal 5'-phosphate</name>
        <dbReference type="ChEBI" id="CHEBI:597326"/>
    </cofactor>
</comment>
<dbReference type="GO" id="GO:0030170">
    <property type="term" value="F:pyridoxal phosphate binding"/>
    <property type="evidence" value="ECO:0007669"/>
    <property type="project" value="InterPro"/>
</dbReference>
<dbReference type="Pfam" id="PF00155">
    <property type="entry name" value="Aminotran_1_2"/>
    <property type="match status" value="1"/>
</dbReference>
<organism evidence="12">
    <name type="scientific">Amphimedon queenslandica</name>
    <name type="common">Sponge</name>
    <dbReference type="NCBI Taxonomy" id="400682"/>
    <lineage>
        <taxon>Eukaryota</taxon>
        <taxon>Metazoa</taxon>
        <taxon>Porifera</taxon>
        <taxon>Demospongiae</taxon>
        <taxon>Heteroscleromorpha</taxon>
        <taxon>Haplosclerida</taxon>
        <taxon>Niphatidae</taxon>
        <taxon>Amphimedon</taxon>
    </lineage>
</organism>
<dbReference type="STRING" id="400682.A0A1X7TYI9"/>
<accession>A0A1X7TYI9</accession>
<dbReference type="InterPro" id="IPR015421">
    <property type="entry name" value="PyrdxlP-dep_Trfase_major"/>
</dbReference>
<comment type="catalytic activity">
    <reaction evidence="10">
        <text>an S-substituted L-cysteine + H2O = a thiol + pyruvate + NH4(+)</text>
        <dbReference type="Rhea" id="RHEA:18121"/>
        <dbReference type="ChEBI" id="CHEBI:15361"/>
        <dbReference type="ChEBI" id="CHEBI:15377"/>
        <dbReference type="ChEBI" id="CHEBI:28938"/>
        <dbReference type="ChEBI" id="CHEBI:29256"/>
        <dbReference type="ChEBI" id="CHEBI:58717"/>
        <dbReference type="EC" id="4.4.1.13"/>
    </reaction>
    <physiologicalReaction direction="left-to-right" evidence="10">
        <dbReference type="Rhea" id="RHEA:18122"/>
    </physiologicalReaction>
</comment>
<feature type="domain" description="Aminotransferase class I/classII large" evidence="11">
    <location>
        <begin position="61"/>
        <end position="447"/>
    </location>
</feature>
<evidence type="ECO:0000256" key="5">
    <source>
        <dbReference type="ARBA" id="ARBA00022679"/>
    </source>
</evidence>
<dbReference type="OrthoDB" id="2414662at2759"/>